<organism evidence="2 3">
    <name type="scientific">Bacillus salipaludis</name>
    <dbReference type="NCBI Taxonomy" id="2547811"/>
    <lineage>
        <taxon>Bacteria</taxon>
        <taxon>Bacillati</taxon>
        <taxon>Bacillota</taxon>
        <taxon>Bacilli</taxon>
        <taxon>Bacillales</taxon>
        <taxon>Bacillaceae</taxon>
        <taxon>Bacillus</taxon>
    </lineage>
</organism>
<dbReference type="EMBL" id="SMYO01000005">
    <property type="protein sequence ID" value="TDK61541.1"/>
    <property type="molecule type" value="Genomic_DNA"/>
</dbReference>
<dbReference type="SUPFAM" id="SSF116965">
    <property type="entry name" value="Hypothetical protein MPN330"/>
    <property type="match status" value="1"/>
</dbReference>
<dbReference type="Proteomes" id="UP000295132">
    <property type="component" value="Unassembled WGS sequence"/>
</dbReference>
<accession>A0A4R5VU71</accession>
<reference evidence="2 3" key="1">
    <citation type="submission" date="2019-03" db="EMBL/GenBank/DDBJ databases">
        <title>Bacillus niacini sp. nov. a Nicotinate-Metabolizing Mesophile Isolated from Soil.</title>
        <authorList>
            <person name="Zhang G."/>
        </authorList>
    </citation>
    <scope>NUCLEOTIDE SEQUENCE [LARGE SCALE GENOMIC DNA]</scope>
    <source>
        <strain evidence="2 3">WN066</strain>
    </source>
</reference>
<dbReference type="Proteomes" id="UP001178888">
    <property type="component" value="Unassembled WGS sequence"/>
</dbReference>
<reference evidence="1" key="2">
    <citation type="submission" date="2023-08" db="EMBL/GenBank/DDBJ databases">
        <title>Nitrogen cycling bacteria in agricultural field soils.</title>
        <authorList>
            <person name="Jang J."/>
        </authorList>
    </citation>
    <scope>NUCLEOTIDE SEQUENCE</scope>
    <source>
        <strain evidence="1">PS3-36</strain>
    </source>
</reference>
<dbReference type="Gene3D" id="1.25.40.10">
    <property type="entry name" value="Tetratricopeptide repeat domain"/>
    <property type="match status" value="1"/>
</dbReference>
<comment type="caution">
    <text evidence="2">The sequence shown here is derived from an EMBL/GenBank/DDBJ whole genome shotgun (WGS) entry which is preliminary data.</text>
</comment>
<evidence type="ECO:0000313" key="3">
    <source>
        <dbReference type="Proteomes" id="UP000295132"/>
    </source>
</evidence>
<dbReference type="InterPro" id="IPR011990">
    <property type="entry name" value="TPR-like_helical_dom_sf"/>
</dbReference>
<dbReference type="AlphaFoldDB" id="A0A4R5VU71"/>
<evidence type="ECO:0000313" key="2">
    <source>
        <dbReference type="EMBL" id="TDK61541.1"/>
    </source>
</evidence>
<dbReference type="SUPFAM" id="SSF48452">
    <property type="entry name" value="TPR-like"/>
    <property type="match status" value="1"/>
</dbReference>
<proteinExistence type="predicted"/>
<keyword evidence="4" id="KW-1185">Reference proteome</keyword>
<dbReference type="EMBL" id="JAVGVR010000001">
    <property type="protein sequence ID" value="MDQ6599851.1"/>
    <property type="molecule type" value="Genomic_DNA"/>
</dbReference>
<dbReference type="Pfam" id="PF14559">
    <property type="entry name" value="TPR_19"/>
    <property type="match status" value="1"/>
</dbReference>
<name>A0A4R5VU71_9BACI</name>
<sequence length="343" mass="39776">MKKRERVKRKENVIFFPGLEQRLTEKGLESLQLKKFEEAIELLEGAKELDSENGDVLMGLVLAYFEAGAYRKAKKLANELLLKGIGDYYQMVDLYLTILIQLHEYQEIVSTIEVLLDEKEIPPEKQDHFLTILQFSKRMAEQNQADVENDNSDVTGPMNKSLNLFSLQNTTEQMLLLSKLAERNIRPYIEEITAYLIAETGQSFFKTTLLTLLKEQEYDKEIEVQKFHQIIKIIPIKLPEVHAQPRMEKIIEHLKDYLENSNPVLLADIIGMVERIFFISYPFELEPKNAKAWAAAFHVLAEEYMGNDAEIIDRAEEYGVPSEEINLAIVKIREIEEISYPNF</sequence>
<evidence type="ECO:0000313" key="1">
    <source>
        <dbReference type="EMBL" id="MDQ6599851.1"/>
    </source>
</evidence>
<protein>
    <submittedName>
        <fullName evidence="2">Tetratricopeptide repeat protein</fullName>
    </submittedName>
</protein>
<dbReference type="RefSeq" id="WP_133334400.1">
    <property type="nucleotide sequence ID" value="NZ_JAVGVR010000001.1"/>
</dbReference>
<evidence type="ECO:0000313" key="4">
    <source>
        <dbReference type="Proteomes" id="UP001178888"/>
    </source>
</evidence>
<gene>
    <name evidence="2" type="ORF">E2K98_11645</name>
    <name evidence="1" type="ORF">RCG21_26495</name>
</gene>